<keyword evidence="1" id="KW-1133">Transmembrane helix</keyword>
<dbReference type="InterPro" id="IPR051311">
    <property type="entry name" value="DedA_domain"/>
</dbReference>
<feature type="transmembrane region" description="Helical" evidence="1">
    <location>
        <begin position="52"/>
        <end position="78"/>
    </location>
</feature>
<evidence type="ECO:0000313" key="2">
    <source>
        <dbReference type="EMBL" id="MDQ0468218.1"/>
    </source>
</evidence>
<dbReference type="RefSeq" id="WP_307268996.1">
    <property type="nucleotide sequence ID" value="NZ_JAUSVX010000001.1"/>
</dbReference>
<keyword evidence="1" id="KW-0472">Membrane</keyword>
<sequence>MLRRFYDWLIRISDKPYAVWVLGAMSFAESSIFPVPPDPLLLAMTVAHPKRAWLYALVCTVTSVTGGMVGYLIGMWFYDSIGHWIVVTFGGGDSVEKFRAFYAEWGSMAILVKGLTPIPYKIVTILSGFSGYDFFWFVVLSLITRGARFFIEAGILNYFGDDARHFIERNLTAVAVVFVVTLVGGFLVLRYMF</sequence>
<dbReference type="PANTHER" id="PTHR42709">
    <property type="entry name" value="ALKALINE PHOSPHATASE LIKE PROTEIN"/>
    <property type="match status" value="1"/>
</dbReference>
<evidence type="ECO:0000256" key="1">
    <source>
        <dbReference type="SAM" id="Phobius"/>
    </source>
</evidence>
<evidence type="ECO:0000313" key="3">
    <source>
        <dbReference type="Proteomes" id="UP001242480"/>
    </source>
</evidence>
<keyword evidence="3" id="KW-1185">Reference proteome</keyword>
<organism evidence="2 3">
    <name type="scientific">Labrys wisconsinensis</name>
    <dbReference type="NCBI Taxonomy" id="425677"/>
    <lineage>
        <taxon>Bacteria</taxon>
        <taxon>Pseudomonadati</taxon>
        <taxon>Pseudomonadota</taxon>
        <taxon>Alphaproteobacteria</taxon>
        <taxon>Hyphomicrobiales</taxon>
        <taxon>Xanthobacteraceae</taxon>
        <taxon>Labrys</taxon>
    </lineage>
</organism>
<gene>
    <name evidence="2" type="ORF">QO011_001213</name>
</gene>
<dbReference type="Proteomes" id="UP001242480">
    <property type="component" value="Unassembled WGS sequence"/>
</dbReference>
<accession>A0ABU0J1T8</accession>
<keyword evidence="1" id="KW-0812">Transmembrane</keyword>
<protein>
    <submittedName>
        <fullName evidence="2">Membrane protein YqaA with SNARE-associated domain</fullName>
    </submittedName>
</protein>
<reference evidence="2 3" key="1">
    <citation type="submission" date="2023-07" db="EMBL/GenBank/DDBJ databases">
        <title>Genomic Encyclopedia of Type Strains, Phase IV (KMG-IV): sequencing the most valuable type-strain genomes for metagenomic binning, comparative biology and taxonomic classification.</title>
        <authorList>
            <person name="Goeker M."/>
        </authorList>
    </citation>
    <scope>NUCLEOTIDE SEQUENCE [LARGE SCALE GENOMIC DNA]</scope>
    <source>
        <strain evidence="2 3">DSM 19619</strain>
    </source>
</reference>
<feature type="transmembrane region" description="Helical" evidence="1">
    <location>
        <begin position="171"/>
        <end position="192"/>
    </location>
</feature>
<name>A0ABU0J1T8_9HYPH</name>
<dbReference type="EMBL" id="JAUSVX010000001">
    <property type="protein sequence ID" value="MDQ0468218.1"/>
    <property type="molecule type" value="Genomic_DNA"/>
</dbReference>
<dbReference type="PANTHER" id="PTHR42709:SF11">
    <property type="entry name" value="DEDA FAMILY PROTEIN"/>
    <property type="match status" value="1"/>
</dbReference>
<comment type="caution">
    <text evidence="2">The sequence shown here is derived from an EMBL/GenBank/DDBJ whole genome shotgun (WGS) entry which is preliminary data.</text>
</comment>
<proteinExistence type="predicted"/>